<dbReference type="SMART" id="SM00855">
    <property type="entry name" value="PGAM"/>
    <property type="match status" value="1"/>
</dbReference>
<dbReference type="Gene3D" id="3.40.50.1240">
    <property type="entry name" value="Phosphoglycerate mutase-like"/>
    <property type="match status" value="1"/>
</dbReference>
<dbReference type="KEGG" id="celz:E5225_09810"/>
<dbReference type="PANTHER" id="PTHR47623:SF1">
    <property type="entry name" value="OS09G0287300 PROTEIN"/>
    <property type="match status" value="1"/>
</dbReference>
<dbReference type="CDD" id="cd07067">
    <property type="entry name" value="HP_PGM_like"/>
    <property type="match status" value="1"/>
</dbReference>
<dbReference type="OrthoDB" id="9810154at2"/>
<proteinExistence type="predicted"/>
<reference evidence="1 2" key="1">
    <citation type="submission" date="2019-04" db="EMBL/GenBank/DDBJ databases">
        <title>Isolation and identification of Cellulomonas shaoxiangyii sp. Nov. isolated from feces of the Tibetan antelopes (Pantholops hodgsonii) in the Qinghai-Tibet plateau of China.</title>
        <authorList>
            <person name="Tian Z."/>
        </authorList>
    </citation>
    <scope>NUCLEOTIDE SEQUENCE [LARGE SCALE GENOMIC DNA]</scope>
    <source>
        <strain evidence="1 2">Z28</strain>
    </source>
</reference>
<dbReference type="PANTHER" id="PTHR47623">
    <property type="entry name" value="OS09G0287300 PROTEIN"/>
    <property type="match status" value="1"/>
</dbReference>
<accession>A0A4P7SIB2</accession>
<keyword evidence="2" id="KW-1185">Reference proteome</keyword>
<dbReference type="AlphaFoldDB" id="A0A4P7SIB2"/>
<dbReference type="EMBL" id="CP039291">
    <property type="protein sequence ID" value="QCB93812.1"/>
    <property type="molecule type" value="Genomic_DNA"/>
</dbReference>
<dbReference type="InterPro" id="IPR013078">
    <property type="entry name" value="His_Pase_superF_clade-1"/>
</dbReference>
<dbReference type="RefSeq" id="WP_135973437.1">
    <property type="nucleotide sequence ID" value="NZ_CP039291.1"/>
</dbReference>
<sequence length="173" mass="17412">MTSHRLVLLRHAKAEPAGALADHDRPLALVGRRQASAAGAALAAAGLAPTHVLCSSALRTRQTWELVRTALAAAGAPAAVVTVSDDLYAATTGDLAAAVQQVPADAATVLVVGHEPTMSHAAATLAGEGSDAEVLARVQRGVPTAAWSVLELDGPWDATAPGALRLVRVAAGD</sequence>
<dbReference type="Proteomes" id="UP000296469">
    <property type="component" value="Chromosome"/>
</dbReference>
<protein>
    <submittedName>
        <fullName evidence="1">Histidine phosphatase family protein</fullName>
    </submittedName>
</protein>
<dbReference type="InterPro" id="IPR029033">
    <property type="entry name" value="His_PPase_superfam"/>
</dbReference>
<gene>
    <name evidence="1" type="ORF">E5225_09810</name>
</gene>
<dbReference type="Pfam" id="PF00300">
    <property type="entry name" value="His_Phos_1"/>
    <property type="match status" value="1"/>
</dbReference>
<evidence type="ECO:0000313" key="1">
    <source>
        <dbReference type="EMBL" id="QCB93812.1"/>
    </source>
</evidence>
<name>A0A4P7SIB2_9CELL</name>
<evidence type="ECO:0000313" key="2">
    <source>
        <dbReference type="Proteomes" id="UP000296469"/>
    </source>
</evidence>
<organism evidence="1 2">
    <name type="scientific">Cellulomonas shaoxiangyii</name>
    <dbReference type="NCBI Taxonomy" id="2566013"/>
    <lineage>
        <taxon>Bacteria</taxon>
        <taxon>Bacillati</taxon>
        <taxon>Actinomycetota</taxon>
        <taxon>Actinomycetes</taxon>
        <taxon>Micrococcales</taxon>
        <taxon>Cellulomonadaceae</taxon>
        <taxon>Cellulomonas</taxon>
    </lineage>
</organism>
<dbReference type="SUPFAM" id="SSF53254">
    <property type="entry name" value="Phosphoglycerate mutase-like"/>
    <property type="match status" value="1"/>
</dbReference>